<evidence type="ECO:0000313" key="1">
    <source>
        <dbReference type="EMBL" id="CAH6720555.1"/>
    </source>
</evidence>
<sequence>MEEPTPYGGVLVQSIVEEKEREQKLIDQAVEVNINGQVETLRPESIFLKGVDSLSTDNIKGFVDYYVNYEYVKVPKDTKPAEAETKEGETAEGEAQDTEMSVDDIEYVEKLQEKPFDEVLKFRVQWINDTSVNVVFETHEAAIQALKSLSISGNPNNNQEEELNELVQERETKPYNPTIEFQKKSSLANRLGLEEKKDEGMEEDETSLHIVTRLSLQSDRKIKNASAYSRYYLIHGEPERRPRYNGRGRGRGRGGRGGRGGRRNERDYDLFADKLRGEEPEDLFAEKLRNRDRSPDRDRSPMRD</sequence>
<comment type="caution">
    <text evidence="1">The sequence shown here is derived from an EMBL/GenBank/DDBJ whole genome shotgun (WGS) entry which is preliminary data.</text>
</comment>
<accession>A0ACA9Y6E6</accession>
<name>A0ACA9Y6E6_9ASCO</name>
<organism evidence="1 2">
    <name type="scientific">[Candida] jaroonii</name>
    <dbReference type="NCBI Taxonomy" id="467808"/>
    <lineage>
        <taxon>Eukaryota</taxon>
        <taxon>Fungi</taxon>
        <taxon>Dikarya</taxon>
        <taxon>Ascomycota</taxon>
        <taxon>Saccharomycotina</taxon>
        <taxon>Pichiomycetes</taxon>
        <taxon>Debaryomycetaceae</taxon>
        <taxon>Yamadazyma</taxon>
    </lineage>
</organism>
<dbReference type="EMBL" id="CALSDN010000004">
    <property type="protein sequence ID" value="CAH6720555.1"/>
    <property type="molecule type" value="Genomic_DNA"/>
</dbReference>
<keyword evidence="2" id="KW-1185">Reference proteome</keyword>
<dbReference type="Proteomes" id="UP001152531">
    <property type="component" value="Unassembled WGS sequence"/>
</dbReference>
<gene>
    <name evidence="1" type="ORF">CLIB1444_04S02718</name>
</gene>
<reference evidence="1" key="1">
    <citation type="submission" date="2022-06" db="EMBL/GenBank/DDBJ databases">
        <authorList>
            <person name="Legras J.-L."/>
            <person name="Devillers H."/>
            <person name="Grondin C."/>
        </authorList>
    </citation>
    <scope>NUCLEOTIDE SEQUENCE</scope>
    <source>
        <strain evidence="1">CLIB 1444</strain>
    </source>
</reference>
<proteinExistence type="predicted"/>
<protein>
    <submittedName>
        <fullName evidence="1">Uncharacterized protein</fullName>
    </submittedName>
</protein>
<evidence type="ECO:0000313" key="2">
    <source>
        <dbReference type="Proteomes" id="UP001152531"/>
    </source>
</evidence>